<keyword evidence="2" id="KW-1133">Transmembrane helix</keyword>
<reference evidence="3 4" key="1">
    <citation type="submission" date="2018-12" db="EMBL/GenBank/DDBJ databases">
        <title>Alloscrdovia theropitheci sp. nov: a novel taxon from the feces of the bleeding-herat monkey (Theropithecus geleda).</title>
        <authorList>
            <person name="Modesto M."/>
        </authorList>
    </citation>
    <scope>NUCLEOTIDE SEQUENCE [LARGE SCALE GENOMIC DNA]</scope>
    <source>
        <strain evidence="3 4">GLDI4/2</strain>
    </source>
</reference>
<proteinExistence type="predicted"/>
<evidence type="ECO:0000256" key="1">
    <source>
        <dbReference type="SAM" id="MobiDB-lite"/>
    </source>
</evidence>
<comment type="caution">
    <text evidence="3">The sequence shown here is derived from an EMBL/GenBank/DDBJ whole genome shotgun (WGS) entry which is preliminary data.</text>
</comment>
<keyword evidence="4" id="KW-1185">Reference proteome</keyword>
<evidence type="ECO:0000256" key="2">
    <source>
        <dbReference type="SAM" id="Phobius"/>
    </source>
</evidence>
<feature type="compositionally biased region" description="Low complexity" evidence="1">
    <location>
        <begin position="309"/>
        <end position="325"/>
    </location>
</feature>
<sequence>MTDNIPMNDAQQTPYTPQSTAPASTPSEGTAQVPPQTSAPQPLSPQDWHNQFVALNGRAPSAEEYNAAVSRGEIRDYAQSASAANPLPFDTNQMNETMNTAVNNAKLFADEALSDVKNFKNLSSQNRQDVLILGSALGAIIALISIFLPLVTFHSFAGSQSLSVLDILFNSSTSRFSDTTIMVVLSIVVIILTAVLKVQKKTNLRNPIMGLSLVAGLVAIEMIIGVSRNFSTDGSDFVQSSLNIGYYLLLIGAIVMVATSVAAIVFWLKDRNATTVPTIAPNPNVPVTPNAPAAPSAPLGQTPVNPAEAQNPSNASAPMPAPMQAPVSQTTQFTNSQPTQSVMNTPVSQPAGPTQAQWLEAFQHNNGRVPTQEEFNAALARGEFVL</sequence>
<feature type="transmembrane region" description="Helical" evidence="2">
    <location>
        <begin position="130"/>
        <end position="156"/>
    </location>
</feature>
<dbReference type="AlphaFoldDB" id="A0A4R0QXC2"/>
<gene>
    <name evidence="3" type="ORF">EJ419_05215</name>
</gene>
<feature type="compositionally biased region" description="Low complexity" evidence="1">
    <location>
        <begin position="281"/>
        <end position="298"/>
    </location>
</feature>
<organism evidence="3 4">
    <name type="scientific">Alloscardovia theropitheci</name>
    <dbReference type="NCBI Taxonomy" id="2496842"/>
    <lineage>
        <taxon>Bacteria</taxon>
        <taxon>Bacillati</taxon>
        <taxon>Actinomycetota</taxon>
        <taxon>Actinomycetes</taxon>
        <taxon>Bifidobacteriales</taxon>
        <taxon>Bifidobacteriaceae</taxon>
        <taxon>Alloscardovia</taxon>
    </lineage>
</organism>
<feature type="transmembrane region" description="Helical" evidence="2">
    <location>
        <begin position="208"/>
        <end position="226"/>
    </location>
</feature>
<dbReference type="Proteomes" id="UP000291289">
    <property type="component" value="Unassembled WGS sequence"/>
</dbReference>
<feature type="compositionally biased region" description="Polar residues" evidence="1">
    <location>
        <begin position="1"/>
        <end position="41"/>
    </location>
</feature>
<evidence type="ECO:0000313" key="3">
    <source>
        <dbReference type="EMBL" id="TCD54061.1"/>
    </source>
</evidence>
<evidence type="ECO:0000313" key="4">
    <source>
        <dbReference type="Proteomes" id="UP000291289"/>
    </source>
</evidence>
<keyword evidence="2" id="KW-0812">Transmembrane</keyword>
<feature type="transmembrane region" description="Helical" evidence="2">
    <location>
        <begin position="176"/>
        <end position="196"/>
    </location>
</feature>
<keyword evidence="2" id="KW-0472">Membrane</keyword>
<dbReference type="OrthoDB" id="3261179at2"/>
<feature type="region of interest" description="Disordered" evidence="1">
    <location>
        <begin position="1"/>
        <end position="47"/>
    </location>
</feature>
<dbReference type="EMBL" id="RXLP01000021">
    <property type="protein sequence ID" value="TCD54061.1"/>
    <property type="molecule type" value="Genomic_DNA"/>
</dbReference>
<name>A0A4R0QXC2_9BIFI</name>
<feature type="transmembrane region" description="Helical" evidence="2">
    <location>
        <begin position="246"/>
        <end position="268"/>
    </location>
</feature>
<dbReference type="RefSeq" id="WP_131284335.1">
    <property type="nucleotide sequence ID" value="NZ_RXLP01000021.1"/>
</dbReference>
<feature type="region of interest" description="Disordered" evidence="1">
    <location>
        <begin position="281"/>
        <end position="325"/>
    </location>
</feature>
<protein>
    <submittedName>
        <fullName evidence="3">Uncharacterized protein</fullName>
    </submittedName>
</protein>
<accession>A0A4R0QXC2</accession>